<dbReference type="AlphaFoldDB" id="A0A0L0W2T1"/>
<proteinExistence type="predicted"/>
<protein>
    <submittedName>
        <fullName evidence="1">Uncharacterized protein</fullName>
    </submittedName>
</protein>
<evidence type="ECO:0000313" key="2">
    <source>
        <dbReference type="Proteomes" id="UP000054564"/>
    </source>
</evidence>
<dbReference type="STRING" id="1165861.A0A0L0W2T1"/>
<dbReference type="SUPFAM" id="SSF56672">
    <property type="entry name" value="DNA/RNA polymerases"/>
    <property type="match status" value="1"/>
</dbReference>
<evidence type="ECO:0000313" key="1">
    <source>
        <dbReference type="EMBL" id="KNF05816.1"/>
    </source>
</evidence>
<organism evidence="1 2">
    <name type="scientific">Puccinia striiformis f. sp. tritici PST-78</name>
    <dbReference type="NCBI Taxonomy" id="1165861"/>
    <lineage>
        <taxon>Eukaryota</taxon>
        <taxon>Fungi</taxon>
        <taxon>Dikarya</taxon>
        <taxon>Basidiomycota</taxon>
        <taxon>Pucciniomycotina</taxon>
        <taxon>Pucciniomycetes</taxon>
        <taxon>Pucciniales</taxon>
        <taxon>Pucciniaceae</taxon>
        <taxon>Puccinia</taxon>
    </lineage>
</organism>
<name>A0A0L0W2T1_9BASI</name>
<accession>A0A0L0W2T1</accession>
<dbReference type="EMBL" id="AJIL01000006">
    <property type="protein sequence ID" value="KNF05816.1"/>
    <property type="molecule type" value="Genomic_DNA"/>
</dbReference>
<sequence>MLRDFKGGIMMDTHSRIAFGGVAGCGSFGRPADAWKLLMKHEFDLVQVFRWVDNNLFVKTVDSLVNVEQIVARLEELGVKTNPEKVHPFKGEQKYIGFIWNATRKTVRLPGDKRFQQIQQMLSQRAVLLDARMGTPRDGSTPTKPCTRRPRAVARNTTLFQRNPDPTDMGWVGDASTSYGIGILIGQRWAQFQLKEGWNDGPKPKRAIAWLETVAVRLGLIALEELKIRPGKTLIVWTDNTTTESTVEKQRATQPDVNEEWKKIQAMLVNMELDITAKRVTSKENAADALSRGDRTKHNRQHQILISVPFDLD</sequence>
<dbReference type="PANTHER" id="PTHR33050">
    <property type="entry name" value="REVERSE TRANSCRIPTASE DOMAIN-CONTAINING PROTEIN"/>
    <property type="match status" value="1"/>
</dbReference>
<dbReference type="InterPro" id="IPR052055">
    <property type="entry name" value="Hepadnavirus_pol/RT"/>
</dbReference>
<dbReference type="PANTHER" id="PTHR33050:SF7">
    <property type="entry name" value="RIBONUCLEASE H"/>
    <property type="match status" value="1"/>
</dbReference>
<comment type="caution">
    <text evidence="1">The sequence shown here is derived from an EMBL/GenBank/DDBJ whole genome shotgun (WGS) entry which is preliminary data.</text>
</comment>
<reference evidence="2" key="1">
    <citation type="submission" date="2014-03" db="EMBL/GenBank/DDBJ databases">
        <title>The Genome Sequence of Puccinia striiformis f. sp. tritici PST-78.</title>
        <authorList>
            <consortium name="The Broad Institute Genome Sequencing Platform"/>
            <person name="Cuomo C."/>
            <person name="Hulbert S."/>
            <person name="Chen X."/>
            <person name="Walker B."/>
            <person name="Young S.K."/>
            <person name="Zeng Q."/>
            <person name="Gargeya S."/>
            <person name="Fitzgerald M."/>
            <person name="Haas B."/>
            <person name="Abouelleil A."/>
            <person name="Alvarado L."/>
            <person name="Arachchi H.M."/>
            <person name="Berlin A.M."/>
            <person name="Chapman S.B."/>
            <person name="Goldberg J."/>
            <person name="Griggs A."/>
            <person name="Gujja S."/>
            <person name="Hansen M."/>
            <person name="Howarth C."/>
            <person name="Imamovic A."/>
            <person name="Larimer J."/>
            <person name="McCowan C."/>
            <person name="Montmayeur A."/>
            <person name="Murphy C."/>
            <person name="Neiman D."/>
            <person name="Pearson M."/>
            <person name="Priest M."/>
            <person name="Roberts A."/>
            <person name="Saif S."/>
            <person name="Shea T."/>
            <person name="Sisk P."/>
            <person name="Sykes S."/>
            <person name="Wortman J."/>
            <person name="Nusbaum C."/>
            <person name="Birren B."/>
        </authorList>
    </citation>
    <scope>NUCLEOTIDE SEQUENCE [LARGE SCALE GENOMIC DNA]</scope>
    <source>
        <strain evidence="2">race PST-78</strain>
    </source>
</reference>
<dbReference type="Proteomes" id="UP000054564">
    <property type="component" value="Unassembled WGS sequence"/>
</dbReference>
<keyword evidence="2" id="KW-1185">Reference proteome</keyword>
<dbReference type="InterPro" id="IPR043502">
    <property type="entry name" value="DNA/RNA_pol_sf"/>
</dbReference>
<gene>
    <name evidence="1" type="ORF">PSTG_01213</name>
</gene>